<keyword evidence="1" id="KW-0732">Signal</keyword>
<evidence type="ECO:0000313" key="3">
    <source>
        <dbReference type="Proteomes" id="UP000237889"/>
    </source>
</evidence>
<sequence>MPLSPLSTLAAAGFAVAGAMGLAGDAPRHQATAVLYCTGCLCDEDRPEMSVPGDWRPSGRMGDRVTLRYHPRHPALQAASACRRASPAG</sequence>
<feature type="signal peptide" evidence="1">
    <location>
        <begin position="1"/>
        <end position="17"/>
    </location>
</feature>
<feature type="chain" id="PRO_5015764499" evidence="1">
    <location>
        <begin position="18"/>
        <end position="89"/>
    </location>
</feature>
<dbReference type="EMBL" id="CP027668">
    <property type="protein sequence ID" value="AVO45660.1"/>
    <property type="molecule type" value="Genomic_DNA"/>
</dbReference>
<organism evidence="2 3">
    <name type="scientific">Phreatobacter cathodiphilus</name>
    <dbReference type="NCBI Taxonomy" id="1868589"/>
    <lineage>
        <taxon>Bacteria</taxon>
        <taxon>Pseudomonadati</taxon>
        <taxon>Pseudomonadota</taxon>
        <taxon>Alphaproteobacteria</taxon>
        <taxon>Hyphomicrobiales</taxon>
        <taxon>Phreatobacteraceae</taxon>
        <taxon>Phreatobacter</taxon>
    </lineage>
</organism>
<gene>
    <name evidence="2" type="ORF">C6569_11615</name>
</gene>
<dbReference type="OrthoDB" id="8482032at2"/>
<dbReference type="Proteomes" id="UP000237889">
    <property type="component" value="Chromosome"/>
</dbReference>
<dbReference type="RefSeq" id="WP_106749001.1">
    <property type="nucleotide sequence ID" value="NZ_CP027668.1"/>
</dbReference>
<accession>A0A2S0NBW5</accession>
<evidence type="ECO:0000313" key="2">
    <source>
        <dbReference type="EMBL" id="AVO45660.1"/>
    </source>
</evidence>
<keyword evidence="3" id="KW-1185">Reference proteome</keyword>
<dbReference type="KEGG" id="phr:C6569_11615"/>
<reference evidence="2 3" key="1">
    <citation type="submission" date="2018-03" db="EMBL/GenBank/DDBJ databases">
        <title>Genome sequencing of Phreatobacter sp.</title>
        <authorList>
            <person name="Kim S.-J."/>
            <person name="Heo J."/>
            <person name="Kwon S.-W."/>
        </authorList>
    </citation>
    <scope>NUCLEOTIDE SEQUENCE [LARGE SCALE GENOMIC DNA]</scope>
    <source>
        <strain evidence="2 3">S-12</strain>
    </source>
</reference>
<proteinExistence type="predicted"/>
<dbReference type="AlphaFoldDB" id="A0A2S0NBW5"/>
<protein>
    <submittedName>
        <fullName evidence="2">Uncharacterized protein</fullName>
    </submittedName>
</protein>
<name>A0A2S0NBW5_9HYPH</name>
<evidence type="ECO:0000256" key="1">
    <source>
        <dbReference type="SAM" id="SignalP"/>
    </source>
</evidence>